<comment type="caution">
    <text evidence="2">The sequence shown here is derived from an EMBL/GenBank/DDBJ whole genome shotgun (WGS) entry which is preliminary data.</text>
</comment>
<dbReference type="EMBL" id="JABBYC010000009">
    <property type="protein sequence ID" value="MBL0886180.1"/>
    <property type="molecule type" value="Genomic_DNA"/>
</dbReference>
<proteinExistence type="predicted"/>
<feature type="transmembrane region" description="Helical" evidence="1">
    <location>
        <begin position="21"/>
        <end position="40"/>
    </location>
</feature>
<evidence type="ECO:0000313" key="3">
    <source>
        <dbReference type="Proteomes" id="UP000675409"/>
    </source>
</evidence>
<name>A0ABS1LIW1_9MICO</name>
<dbReference type="Proteomes" id="UP000675409">
    <property type="component" value="Unassembled WGS sequence"/>
</dbReference>
<keyword evidence="1" id="KW-1133">Transmembrane helix</keyword>
<reference evidence="2 3" key="1">
    <citation type="journal article" date="2021" name="Arch. Microbiol.">
        <title>Myceligenerans indicum sp. nov., an actinobacterium isolated from mangrove sediment of Sundarbans, India.</title>
        <authorList>
            <person name="Asha K."/>
            <person name="Bhadury P."/>
        </authorList>
    </citation>
    <scope>NUCLEOTIDE SEQUENCE [LARGE SCALE GENOMIC DNA]</scope>
    <source>
        <strain evidence="2 3">I2</strain>
    </source>
</reference>
<dbReference type="RefSeq" id="WP_201846020.1">
    <property type="nucleotide sequence ID" value="NZ_JABBYC010000009.1"/>
</dbReference>
<evidence type="ECO:0000256" key="1">
    <source>
        <dbReference type="SAM" id="Phobius"/>
    </source>
</evidence>
<evidence type="ECO:0000313" key="2">
    <source>
        <dbReference type="EMBL" id="MBL0886180.1"/>
    </source>
</evidence>
<keyword evidence="1" id="KW-0472">Membrane</keyword>
<feature type="transmembrane region" description="Helical" evidence="1">
    <location>
        <begin position="52"/>
        <end position="73"/>
    </location>
</feature>
<organism evidence="2 3">
    <name type="scientific">Myceligenerans indicum</name>
    <dbReference type="NCBI Taxonomy" id="2593663"/>
    <lineage>
        <taxon>Bacteria</taxon>
        <taxon>Bacillati</taxon>
        <taxon>Actinomycetota</taxon>
        <taxon>Actinomycetes</taxon>
        <taxon>Micrococcales</taxon>
        <taxon>Promicromonosporaceae</taxon>
        <taxon>Myceligenerans</taxon>
    </lineage>
</organism>
<keyword evidence="1" id="KW-0812">Transmembrane</keyword>
<accession>A0ABS1LIW1</accession>
<protein>
    <submittedName>
        <fullName evidence="2">Uncharacterized protein</fullName>
    </submittedName>
</protein>
<gene>
    <name evidence="2" type="ORF">HGK34_07835</name>
</gene>
<keyword evidence="3" id="KW-1185">Reference proteome</keyword>
<sequence>MSPDRATAADPVAARRRARRAFWLLLVLAVLLVGALDAMLRADAGPLTGTAVAVLGVLTAVTIALAARVLLALSR</sequence>